<dbReference type="EMBL" id="LC380404">
    <property type="protein sequence ID" value="BBE36356.1"/>
    <property type="molecule type" value="Genomic_DNA"/>
</dbReference>
<accession>A0A2Z6FZ10</accession>
<sequence>MHEELNKSGSLKAYENRTPEENRRIELEKENRQLKMENDILKQAALIMARK</sequence>
<name>A0A2Z6FZ10_ERYRH</name>
<protein>
    <submittedName>
        <fullName evidence="2">ISSag4 transposase</fullName>
    </submittedName>
</protein>
<dbReference type="AlphaFoldDB" id="A0A2Z6FZ10"/>
<evidence type="ECO:0000256" key="1">
    <source>
        <dbReference type="SAM" id="MobiDB-lite"/>
    </source>
</evidence>
<feature type="region of interest" description="Disordered" evidence="1">
    <location>
        <begin position="1"/>
        <end position="22"/>
    </location>
</feature>
<dbReference type="InterPro" id="IPR009057">
    <property type="entry name" value="Homeodomain-like_sf"/>
</dbReference>
<dbReference type="RefSeq" id="WP_003774659.1">
    <property type="nucleotide sequence ID" value="NZ_CAMREO010000001.1"/>
</dbReference>
<dbReference type="SUPFAM" id="SSF46689">
    <property type="entry name" value="Homeodomain-like"/>
    <property type="match status" value="1"/>
</dbReference>
<proteinExistence type="predicted"/>
<organism evidence="2">
    <name type="scientific">Erysipelothrix rhusiopathiae</name>
    <dbReference type="NCBI Taxonomy" id="1648"/>
    <lineage>
        <taxon>Bacteria</taxon>
        <taxon>Bacillati</taxon>
        <taxon>Bacillota</taxon>
        <taxon>Erysipelotrichia</taxon>
        <taxon>Erysipelotrichales</taxon>
        <taxon>Erysipelotrichaceae</taxon>
        <taxon>Erysipelothrix</taxon>
    </lineage>
</organism>
<evidence type="ECO:0000313" key="2">
    <source>
        <dbReference type="EMBL" id="BBE36356.1"/>
    </source>
</evidence>
<reference evidence="2" key="1">
    <citation type="journal article" date="2018" name="Infect. Immun.">
        <title>Identification of the Chromosomal Region Essential for Serovar-Specific Antigen and Virulence of Serovar 1 and 2 Strains of Erysipelothrix rhusiopathiae.</title>
        <authorList>
            <person name="Ogawa Y."/>
            <person name="Shiraiwa K."/>
            <person name="Nishikawa S."/>
            <person name="Eguchi M."/>
            <person name="Shimoji Y."/>
        </authorList>
    </citation>
    <scope>NUCLEOTIDE SEQUENCE</scope>
    <source>
        <strain evidence="2">Ishikawa 02-26</strain>
    </source>
</reference>